<dbReference type="FunFam" id="3.90.120.10:FF:000003">
    <property type="entry name" value="DNA (cytosine-5)-methyltransferase 1"/>
    <property type="match status" value="1"/>
</dbReference>
<dbReference type="Gene3D" id="3.90.120.10">
    <property type="entry name" value="DNA Methylase, subunit A, domain 2"/>
    <property type="match status" value="1"/>
</dbReference>
<keyword evidence="4 8" id="KW-0949">S-adenosyl-L-methionine</keyword>
<dbReference type="InterPro" id="IPR050390">
    <property type="entry name" value="C5-Methyltransferase"/>
</dbReference>
<dbReference type="Proteomes" id="UP001168098">
    <property type="component" value="Unassembled WGS sequence"/>
</dbReference>
<dbReference type="PRINTS" id="PR00105">
    <property type="entry name" value="C5METTRFRASE"/>
</dbReference>
<dbReference type="SMART" id="SM00298">
    <property type="entry name" value="CHROMO"/>
    <property type="match status" value="1"/>
</dbReference>
<dbReference type="SUPFAM" id="SSF53335">
    <property type="entry name" value="S-adenosyl-L-methionine-dependent methyltransferases"/>
    <property type="match status" value="1"/>
</dbReference>
<proteinExistence type="inferred from homology"/>
<keyword evidence="2 8" id="KW-0489">Methyltransferase</keyword>
<evidence type="ECO:0000256" key="6">
    <source>
        <dbReference type="ARBA" id="ARBA00023242"/>
    </source>
</evidence>
<evidence type="ECO:0000256" key="5">
    <source>
        <dbReference type="ARBA" id="ARBA00023125"/>
    </source>
</evidence>
<dbReference type="InterPro" id="IPR023780">
    <property type="entry name" value="Chromo_domain"/>
</dbReference>
<dbReference type="CDD" id="cd18635">
    <property type="entry name" value="CD_CMT3_like"/>
    <property type="match status" value="1"/>
</dbReference>
<dbReference type="NCBIfam" id="TIGR00675">
    <property type="entry name" value="dcm"/>
    <property type="match status" value="1"/>
</dbReference>
<dbReference type="InterPro" id="IPR001525">
    <property type="entry name" value="C5_MeTfrase"/>
</dbReference>
<dbReference type="InterPro" id="IPR043151">
    <property type="entry name" value="BAH_sf"/>
</dbReference>
<evidence type="ECO:0000256" key="7">
    <source>
        <dbReference type="ARBA" id="ARBA00047422"/>
    </source>
</evidence>
<dbReference type="GO" id="GO:0044027">
    <property type="term" value="P:negative regulation of gene expression via chromosomal CpG island methylation"/>
    <property type="evidence" value="ECO:0007669"/>
    <property type="project" value="TreeGrafter"/>
</dbReference>
<dbReference type="Pfam" id="PF00145">
    <property type="entry name" value="DNA_methylase"/>
    <property type="match status" value="1"/>
</dbReference>
<feature type="domain" description="Chromo" evidence="12">
    <location>
        <begin position="431"/>
        <end position="484"/>
    </location>
</feature>
<dbReference type="FunFam" id="2.30.30.490:FF:000011">
    <property type="entry name" value="DNA (cytosine-5)-methyltransferase 1"/>
    <property type="match status" value="1"/>
</dbReference>
<dbReference type="PROSITE" id="PS51038">
    <property type="entry name" value="BAH"/>
    <property type="match status" value="1"/>
</dbReference>
<name>A0AA38YXP8_VITRO</name>
<keyword evidence="15" id="KW-1185">Reference proteome</keyword>
<dbReference type="GO" id="GO:0003677">
    <property type="term" value="F:DNA binding"/>
    <property type="evidence" value="ECO:0007669"/>
    <property type="project" value="UniProtKB-KW"/>
</dbReference>
<protein>
    <recommendedName>
        <fullName evidence="10">Cytosine-specific methyltransferase</fullName>
        <ecNumber evidence="10">2.1.1.37</ecNumber>
    </recommendedName>
</protein>
<evidence type="ECO:0000259" key="13">
    <source>
        <dbReference type="PROSITE" id="PS51038"/>
    </source>
</evidence>
<dbReference type="GO" id="GO:0003886">
    <property type="term" value="F:DNA (cytosine-5-)-methyltransferase activity"/>
    <property type="evidence" value="ECO:0007669"/>
    <property type="project" value="UniProtKB-EC"/>
</dbReference>
<comment type="caution">
    <text evidence="14">The sequence shown here is derived from an EMBL/GenBank/DDBJ whole genome shotgun (WGS) entry which is preliminary data.</text>
</comment>
<dbReference type="PROSITE" id="PS00094">
    <property type="entry name" value="C5_MTASE_1"/>
    <property type="match status" value="1"/>
</dbReference>
<evidence type="ECO:0000259" key="12">
    <source>
        <dbReference type="PROSITE" id="PS50013"/>
    </source>
</evidence>
<evidence type="ECO:0000256" key="3">
    <source>
        <dbReference type="ARBA" id="ARBA00022679"/>
    </source>
</evidence>
<evidence type="ECO:0000256" key="8">
    <source>
        <dbReference type="PROSITE-ProRule" id="PRU01016"/>
    </source>
</evidence>
<feature type="region of interest" description="Disordered" evidence="11">
    <location>
        <begin position="90"/>
        <end position="111"/>
    </location>
</feature>
<dbReference type="InterPro" id="IPR018117">
    <property type="entry name" value="C5_DNA_meth_AS"/>
</dbReference>
<evidence type="ECO:0000256" key="11">
    <source>
        <dbReference type="SAM" id="MobiDB-lite"/>
    </source>
</evidence>
<dbReference type="SMART" id="SM00439">
    <property type="entry name" value="BAH"/>
    <property type="match status" value="1"/>
</dbReference>
<evidence type="ECO:0000256" key="10">
    <source>
        <dbReference type="RuleBase" id="RU000417"/>
    </source>
</evidence>
<dbReference type="InterPro" id="IPR029063">
    <property type="entry name" value="SAM-dependent_MTases_sf"/>
</dbReference>
<gene>
    <name evidence="14" type="ORF">PVL29_020666</name>
</gene>
<keyword evidence="3 8" id="KW-0808">Transferase</keyword>
<evidence type="ECO:0000313" key="15">
    <source>
        <dbReference type="Proteomes" id="UP001168098"/>
    </source>
</evidence>
<comment type="catalytic activity">
    <reaction evidence="7 10">
        <text>a 2'-deoxycytidine in DNA + S-adenosyl-L-methionine = a 5-methyl-2'-deoxycytidine in DNA + S-adenosyl-L-homocysteine + H(+)</text>
        <dbReference type="Rhea" id="RHEA:13681"/>
        <dbReference type="Rhea" id="RHEA-COMP:11369"/>
        <dbReference type="Rhea" id="RHEA-COMP:11370"/>
        <dbReference type="ChEBI" id="CHEBI:15378"/>
        <dbReference type="ChEBI" id="CHEBI:57856"/>
        <dbReference type="ChEBI" id="CHEBI:59789"/>
        <dbReference type="ChEBI" id="CHEBI:85452"/>
        <dbReference type="ChEBI" id="CHEBI:85454"/>
        <dbReference type="EC" id="2.1.1.37"/>
    </reaction>
</comment>
<dbReference type="Pfam" id="PF01426">
    <property type="entry name" value="BAH"/>
    <property type="match status" value="1"/>
</dbReference>
<dbReference type="GO" id="GO:0003682">
    <property type="term" value="F:chromatin binding"/>
    <property type="evidence" value="ECO:0007669"/>
    <property type="project" value="InterPro"/>
</dbReference>
<dbReference type="Gene3D" id="3.40.50.150">
    <property type="entry name" value="Vaccinia Virus protein VP39"/>
    <property type="match status" value="1"/>
</dbReference>
<comment type="similarity">
    <text evidence="8 9">Belongs to the class I-like SAM-binding methyltransferase superfamily. C5-methyltransferase family.</text>
</comment>
<feature type="compositionally biased region" description="Low complexity" evidence="11">
    <location>
        <begin position="38"/>
        <end position="50"/>
    </location>
</feature>
<evidence type="ECO:0000256" key="4">
    <source>
        <dbReference type="ARBA" id="ARBA00022691"/>
    </source>
</evidence>
<dbReference type="EC" id="2.1.1.37" evidence="10"/>
<dbReference type="GO" id="GO:0032259">
    <property type="term" value="P:methylation"/>
    <property type="evidence" value="ECO:0007669"/>
    <property type="project" value="UniProtKB-KW"/>
</dbReference>
<accession>A0AA38YXP8</accession>
<dbReference type="PANTHER" id="PTHR10629">
    <property type="entry name" value="CYTOSINE-SPECIFIC METHYLTRANSFERASE"/>
    <property type="match status" value="1"/>
</dbReference>
<dbReference type="InterPro" id="IPR000953">
    <property type="entry name" value="Chromo/chromo_shadow_dom"/>
</dbReference>
<dbReference type="PANTHER" id="PTHR10629:SF34">
    <property type="entry name" value="DNA (CYTOSINE-5)-METHYLTRANSFERASE CMT2"/>
    <property type="match status" value="1"/>
</dbReference>
<comment type="subcellular location">
    <subcellularLocation>
        <location evidence="1">Nucleus</location>
    </subcellularLocation>
</comment>
<feature type="region of interest" description="Disordered" evidence="11">
    <location>
        <begin position="33"/>
        <end position="57"/>
    </location>
</feature>
<dbReference type="PROSITE" id="PS50013">
    <property type="entry name" value="CHROMO_2"/>
    <property type="match status" value="1"/>
</dbReference>
<dbReference type="InterPro" id="IPR001025">
    <property type="entry name" value="BAH_dom"/>
</dbReference>
<dbReference type="InterPro" id="IPR016197">
    <property type="entry name" value="Chromo-like_dom_sf"/>
</dbReference>
<dbReference type="Gene3D" id="2.30.30.490">
    <property type="match status" value="1"/>
</dbReference>
<dbReference type="EMBL" id="JARBHA010000016">
    <property type="protein sequence ID" value="KAJ9678559.1"/>
    <property type="molecule type" value="Genomic_DNA"/>
</dbReference>
<dbReference type="Pfam" id="PF00385">
    <property type="entry name" value="Chromo"/>
    <property type="match status" value="1"/>
</dbReference>
<feature type="domain" description="BAH" evidence="13">
    <location>
        <begin position="165"/>
        <end position="282"/>
    </location>
</feature>
<dbReference type="AlphaFoldDB" id="A0AA38YXP8"/>
<keyword evidence="5" id="KW-0238">DNA-binding</keyword>
<dbReference type="SUPFAM" id="SSF54160">
    <property type="entry name" value="Chromo domain-like"/>
    <property type="match status" value="1"/>
</dbReference>
<evidence type="ECO:0000256" key="1">
    <source>
        <dbReference type="ARBA" id="ARBA00004123"/>
    </source>
</evidence>
<feature type="active site" evidence="8">
    <location>
        <position position="509"/>
    </location>
</feature>
<sequence length="892" mass="100181">MCTLTSKLPKTPSLSSNLQEVRVYHSQQNLNSHSVMDSLSSPVISPSGSEPSDRAMSAEKLLRKSPRLCNVNVTPGDGGGERQASKKLKTAGSAMQNKGKGKGKAVSFLMGDPVPDEEARQRWPWRYEEKDRQIKGQSVKPNDDEEDELVLDVKCHYSQAEIEKCIFNLGDCAYVKGKKGGRNYIGRILEFFKTMDDEDYFRVQWFFRPEDTVMEEEGASHEKKRLFYSNLVNDNLLDCIVSKVNIIQITPSVNLKSKSILPCDFYYDMKYLIDYSTFCTMEVDNSADRTNLSTSACLKTVHMNGTKPEFNRMSSHKPYKPELALLDIYSGCGGMSTGLCLGAKLSGVDLVTRWALDINKSACESLKLNHPETQIRNESAEDFLDLLKEWDKLCKRYVVKDVQESPKVNSRVLRAAKVNSKTGNKSPSGEFEVASLIDICYGDPTNSGKHGLKFQARWAGFGPSEDTWEPIEGLSKCQDLIRDFVLKGFKAKILPRPGDADVICGGPPCQGISGYNRHRNADSPFDDERNRQIIVFMDIVNFLKPKYVLMENVVDILQFAKGSVGRYALSRLVHMNYQARLGIMAAGCYGLPQYRLRVFFWGAHPDERLPQFALPTHDVILKYGAPTAFERNIVAYDEGQSPDLEKALVLGDAIADLPPVSNNETREQMSYRKPPENEFQKYIRATKWEMMGSACKVTRKAEKSVLYDHLPLPLNEDDYLRVCRIPKKKGANFRDLPGVVVGANNVARRDPKTEMELPSGKQMVPDYALNFSEGKSTKPFARLWWDETVPTVLTKPDPHCQAYLHPEQDRVLTVRESARLQGFPDYYKFCGQVKERYCQIGNAVAVPVARALGYAMGLAVQKLSGDEPLLTLPPKFSHSTTAQLLQASVSDA</sequence>
<organism evidence="14 15">
    <name type="scientific">Vitis rotundifolia</name>
    <name type="common">Muscadine grape</name>
    <dbReference type="NCBI Taxonomy" id="103349"/>
    <lineage>
        <taxon>Eukaryota</taxon>
        <taxon>Viridiplantae</taxon>
        <taxon>Streptophyta</taxon>
        <taxon>Embryophyta</taxon>
        <taxon>Tracheophyta</taxon>
        <taxon>Spermatophyta</taxon>
        <taxon>Magnoliopsida</taxon>
        <taxon>eudicotyledons</taxon>
        <taxon>Gunneridae</taxon>
        <taxon>Pentapetalae</taxon>
        <taxon>rosids</taxon>
        <taxon>Vitales</taxon>
        <taxon>Vitaceae</taxon>
        <taxon>Viteae</taxon>
        <taxon>Vitis</taxon>
    </lineage>
</organism>
<evidence type="ECO:0000256" key="9">
    <source>
        <dbReference type="RuleBase" id="RU000416"/>
    </source>
</evidence>
<evidence type="ECO:0000313" key="14">
    <source>
        <dbReference type="EMBL" id="KAJ9678559.1"/>
    </source>
</evidence>
<reference evidence="14 15" key="1">
    <citation type="journal article" date="2023" name="BMC Biotechnol.">
        <title>Vitis rotundifolia cv Carlos genome sequencing.</title>
        <authorList>
            <person name="Huff M."/>
            <person name="Hulse-Kemp A."/>
            <person name="Scheffler B."/>
            <person name="Youngblood R."/>
            <person name="Simpson S."/>
            <person name="Babiker E."/>
            <person name="Staton M."/>
        </authorList>
    </citation>
    <scope>NUCLEOTIDE SEQUENCE [LARGE SCALE GENOMIC DNA]</scope>
    <source>
        <tissue evidence="14">Leaf</tissue>
    </source>
</reference>
<keyword evidence="6" id="KW-0539">Nucleus</keyword>
<dbReference type="GO" id="GO:0005634">
    <property type="term" value="C:nucleus"/>
    <property type="evidence" value="ECO:0007669"/>
    <property type="project" value="UniProtKB-SubCell"/>
</dbReference>
<dbReference type="PROSITE" id="PS51679">
    <property type="entry name" value="SAM_MT_C5"/>
    <property type="match status" value="1"/>
</dbReference>
<evidence type="ECO:0000256" key="2">
    <source>
        <dbReference type="ARBA" id="ARBA00022603"/>
    </source>
</evidence>